<reference evidence="1" key="1">
    <citation type="journal article" date="2014" name="Int. J. Syst. Evol. Microbiol.">
        <title>Complete genome sequence of Corynebacterium casei LMG S-19264T (=DSM 44701T), isolated from a smear-ripened cheese.</title>
        <authorList>
            <consortium name="US DOE Joint Genome Institute (JGI-PGF)"/>
            <person name="Walter F."/>
            <person name="Albersmeier A."/>
            <person name="Kalinowski J."/>
            <person name="Ruckert C."/>
        </authorList>
    </citation>
    <scope>NUCLEOTIDE SEQUENCE</scope>
    <source>
        <strain evidence="1">KCTC 32501</strain>
    </source>
</reference>
<comment type="caution">
    <text evidence="1">The sequence shown here is derived from an EMBL/GenBank/DDBJ whole genome shotgun (WGS) entry which is preliminary data.</text>
</comment>
<dbReference type="EMBL" id="BMZG01000017">
    <property type="protein sequence ID" value="GHA79788.1"/>
    <property type="molecule type" value="Genomic_DNA"/>
</dbReference>
<protein>
    <recommendedName>
        <fullName evidence="3">MetA-pathway of phenol degradation</fullName>
    </recommendedName>
</protein>
<accession>A0A8J3FZ90</accession>
<dbReference type="SUPFAM" id="SSF56935">
    <property type="entry name" value="Porins"/>
    <property type="match status" value="1"/>
</dbReference>
<keyword evidence="2" id="KW-1185">Reference proteome</keyword>
<evidence type="ECO:0008006" key="3">
    <source>
        <dbReference type="Google" id="ProtNLM"/>
    </source>
</evidence>
<organism evidence="1 2">
    <name type="scientific">Formosimonas limnophila</name>
    <dbReference type="NCBI Taxonomy" id="1384487"/>
    <lineage>
        <taxon>Bacteria</taxon>
        <taxon>Pseudomonadati</taxon>
        <taxon>Pseudomonadota</taxon>
        <taxon>Betaproteobacteria</taxon>
        <taxon>Burkholderiales</taxon>
        <taxon>Burkholderiaceae</taxon>
        <taxon>Formosimonas</taxon>
    </lineage>
</organism>
<proteinExistence type="predicted"/>
<name>A0A8J3FZ90_9BURK</name>
<evidence type="ECO:0000313" key="1">
    <source>
        <dbReference type="EMBL" id="GHA79788.1"/>
    </source>
</evidence>
<sequence>MNNAFADTPIKVEDAITDKGKLKVDVGVTYSNSDNQNFAVGESVLVQTGTNSFVQIPSSISEQRTNQDHLIGTLGIRYGLTDKAEIYSRTSYQYSQIRSSDSNGTYQYNENRLSDTWLGVNYQFKKDTETPAVLGFAEVALAERYPDKLRSFQSAMVGVTTYKVIDPVLLSLNLAYRMSRASKQGENRYKSGNFLVISPAVAFAVNDKITLNGGVQWIYKNADKYNDKQNTHNQTSTDMLWGLTYSPSKDNIFDLSVKSNISGQKGADLNFKWQHQF</sequence>
<dbReference type="AlphaFoldDB" id="A0A8J3FZ90"/>
<gene>
    <name evidence="1" type="ORF">GCM10009007_20890</name>
</gene>
<reference evidence="1" key="2">
    <citation type="submission" date="2020-09" db="EMBL/GenBank/DDBJ databases">
        <authorList>
            <person name="Sun Q."/>
            <person name="Kim S."/>
        </authorList>
    </citation>
    <scope>NUCLEOTIDE SEQUENCE</scope>
    <source>
        <strain evidence="1">KCTC 32501</strain>
    </source>
</reference>
<dbReference type="Proteomes" id="UP000614287">
    <property type="component" value="Unassembled WGS sequence"/>
</dbReference>
<evidence type="ECO:0000313" key="2">
    <source>
        <dbReference type="Proteomes" id="UP000614287"/>
    </source>
</evidence>